<evidence type="ECO:0000313" key="2">
    <source>
        <dbReference type="Proteomes" id="UP000255024"/>
    </source>
</evidence>
<proteinExistence type="predicted"/>
<gene>
    <name evidence="1" type="ORF">NCTC11179_01440</name>
</gene>
<sequence>MLDLIEREKEVWKVLEFNFQKNEAAVEEQYFVLYRPSFYGWL</sequence>
<reference evidence="1 2" key="1">
    <citation type="submission" date="2018-06" db="EMBL/GenBank/DDBJ databases">
        <authorList>
            <consortium name="Pathogen Informatics"/>
            <person name="Doyle S."/>
        </authorList>
    </citation>
    <scope>NUCLEOTIDE SEQUENCE [LARGE SCALE GENOMIC DNA]</scope>
    <source>
        <strain evidence="1 2">NCTC11179</strain>
    </source>
</reference>
<dbReference type="AlphaFoldDB" id="A0A378RLK6"/>
<name>A0A378RLK6_MYROD</name>
<organism evidence="1 2">
    <name type="scientific">Myroides odoratus</name>
    <name type="common">Flavobacterium odoratum</name>
    <dbReference type="NCBI Taxonomy" id="256"/>
    <lineage>
        <taxon>Bacteria</taxon>
        <taxon>Pseudomonadati</taxon>
        <taxon>Bacteroidota</taxon>
        <taxon>Flavobacteriia</taxon>
        <taxon>Flavobacteriales</taxon>
        <taxon>Flavobacteriaceae</taxon>
        <taxon>Myroides</taxon>
    </lineage>
</organism>
<dbReference type="Proteomes" id="UP000255024">
    <property type="component" value="Unassembled WGS sequence"/>
</dbReference>
<protein>
    <submittedName>
        <fullName evidence="1">Uncharacterized protein</fullName>
    </submittedName>
</protein>
<dbReference type="EMBL" id="UGQL01000001">
    <property type="protein sequence ID" value="STZ27902.1"/>
    <property type="molecule type" value="Genomic_DNA"/>
</dbReference>
<keyword evidence="2" id="KW-1185">Reference proteome</keyword>
<accession>A0A378RLK6</accession>
<evidence type="ECO:0000313" key="1">
    <source>
        <dbReference type="EMBL" id="STZ27902.1"/>
    </source>
</evidence>